<dbReference type="SUPFAM" id="SSF48371">
    <property type="entry name" value="ARM repeat"/>
    <property type="match status" value="1"/>
</dbReference>
<dbReference type="GeneID" id="101238609"/>
<reference evidence="4" key="1">
    <citation type="submission" date="2025-08" db="UniProtKB">
        <authorList>
            <consortium name="RefSeq"/>
        </authorList>
    </citation>
    <scope>IDENTIFICATION</scope>
</reference>
<organism evidence="3 4">
    <name type="scientific">Hydra vulgaris</name>
    <name type="common">Hydra</name>
    <name type="synonym">Hydra attenuata</name>
    <dbReference type="NCBI Taxonomy" id="6087"/>
    <lineage>
        <taxon>Eukaryota</taxon>
        <taxon>Metazoa</taxon>
        <taxon>Cnidaria</taxon>
        <taxon>Hydrozoa</taxon>
        <taxon>Hydroidolina</taxon>
        <taxon>Anthoathecata</taxon>
        <taxon>Aplanulata</taxon>
        <taxon>Hydridae</taxon>
        <taxon>Hydra</taxon>
    </lineage>
</organism>
<evidence type="ECO:0000313" key="3">
    <source>
        <dbReference type="Proteomes" id="UP001652625"/>
    </source>
</evidence>
<evidence type="ECO:0000256" key="1">
    <source>
        <dbReference type="ARBA" id="ARBA00004496"/>
    </source>
</evidence>
<accession>A0ABM4CCG8</accession>
<keyword evidence="2" id="KW-0963">Cytoplasm</keyword>
<dbReference type="Proteomes" id="UP001652625">
    <property type="component" value="Chromosome 08"/>
</dbReference>
<dbReference type="PANTHER" id="PTHR21331">
    <property type="entry name" value="BRCA1-ASSOCIATED ATM ACTIVATOR 1"/>
    <property type="match status" value="1"/>
</dbReference>
<dbReference type="RefSeq" id="XP_065659369.1">
    <property type="nucleotide sequence ID" value="XM_065803297.1"/>
</dbReference>
<dbReference type="InterPro" id="IPR038904">
    <property type="entry name" value="BRAT1"/>
</dbReference>
<gene>
    <name evidence="4" type="primary">LOC101238609</name>
</gene>
<evidence type="ECO:0000313" key="4">
    <source>
        <dbReference type="RefSeq" id="XP_065659369.1"/>
    </source>
</evidence>
<dbReference type="InterPro" id="IPR016024">
    <property type="entry name" value="ARM-type_fold"/>
</dbReference>
<protein>
    <submittedName>
        <fullName evidence="4">Uncharacterized protein LOC101238609 isoform X3</fullName>
    </submittedName>
</protein>
<keyword evidence="3" id="KW-1185">Reference proteome</keyword>
<sequence length="803" mass="93135">MDTKLNYNGFVQIKHGYTGFLQQLPIVFEILKHNPDKIVDDTAIERLLNWMEVISSNQSLVECCIDYLTCNEIWQHPVAFSVALRVGGYIGCYDLSQEINEIILMLLTRLQTHNLFSNATVQFSFFKCLASLAKNCCWYERIKKYLDITLCTFNTSYLYVKKSAVLFLVQYLQDENQCVYFVEYMANYSLSAEQLVYVLDTIIKLFEIKKIHSAQMLCSKLNIIKASIELILTGKHFLLLEGLISLFSLLSRHGADYWNDLFKTEKKLEDTLLSFVKAIKFNDFLNHYVPALCSSLIQCNFSFYFPETWNSTLLRVMLADIFQENNNFLSPFHDDYNKPLVNGAAWKKYLIVAIDFMNVIEKMSIPLQTMDHMFATLLMDWQIFLFKVLQISLSCGLDEKISNNYISLINDKKITRLCCAYIKSMKFQNLNIVVNEKLACCIVISLQSHAEVPQVTSSLLELLSRYISESDTNFSLINLACKANNICLAEILNMKLWDICWEVKDSLLDVLIQAIKGAVKGYKCHREFLVTNLFWCKVMPLMNDNESYIRSKTIEFVTQVVLFEPMWILFQQENSLPLEHLWKQLAEDFTSPARQDDFFTRRSVLEMLLCCISHSNAYSDIFTNNLCDSCMKSVKESVFRILQNCANDLDWEVRKLNIILWTSVISRIEKNAFAINDFLDFVIDNNFTLIILLTLCDVEYAVQIESLKCLRLLQRPFINDKKLDLSESLDYNVKSLEEFETLLKTMDLSTRKNFVSFIKRLDLDLLLMDVNVLDDTVKSDPVSFLEDIISSAKESDSNLLDCY</sequence>
<evidence type="ECO:0000256" key="2">
    <source>
        <dbReference type="ARBA" id="ARBA00022490"/>
    </source>
</evidence>
<dbReference type="PANTHER" id="PTHR21331:SF2">
    <property type="entry name" value="BRCA1-ASSOCIATED ATM ACTIVATOR 1"/>
    <property type="match status" value="1"/>
</dbReference>
<name>A0ABM4CCG8_HYDVU</name>
<proteinExistence type="predicted"/>
<comment type="subcellular location">
    <subcellularLocation>
        <location evidence="1">Cytoplasm</location>
    </subcellularLocation>
</comment>